<dbReference type="Proteomes" id="UP000729402">
    <property type="component" value="Unassembled WGS sequence"/>
</dbReference>
<keyword evidence="2" id="KW-1185">Reference proteome</keyword>
<dbReference type="EMBL" id="JAAALK010000289">
    <property type="protein sequence ID" value="KAG8050075.1"/>
    <property type="molecule type" value="Genomic_DNA"/>
</dbReference>
<comment type="caution">
    <text evidence="1">The sequence shown here is derived from an EMBL/GenBank/DDBJ whole genome shotgun (WGS) entry which is preliminary data.</text>
</comment>
<reference evidence="1" key="1">
    <citation type="journal article" date="2021" name="bioRxiv">
        <title>Whole Genome Assembly and Annotation of Northern Wild Rice, Zizania palustris L., Supports a Whole Genome Duplication in the Zizania Genus.</title>
        <authorList>
            <person name="Haas M."/>
            <person name="Kono T."/>
            <person name="Macchietto M."/>
            <person name="Millas R."/>
            <person name="McGilp L."/>
            <person name="Shao M."/>
            <person name="Duquette J."/>
            <person name="Hirsch C.N."/>
            <person name="Kimball J."/>
        </authorList>
    </citation>
    <scope>NUCLEOTIDE SEQUENCE</scope>
    <source>
        <tissue evidence="1">Fresh leaf tissue</tissue>
    </source>
</reference>
<dbReference type="AlphaFoldDB" id="A0A8J5R2Z9"/>
<protein>
    <submittedName>
        <fullName evidence="1">Uncharacterized protein</fullName>
    </submittedName>
</protein>
<evidence type="ECO:0000313" key="1">
    <source>
        <dbReference type="EMBL" id="KAG8050075.1"/>
    </source>
</evidence>
<reference evidence="1" key="2">
    <citation type="submission" date="2021-02" db="EMBL/GenBank/DDBJ databases">
        <authorList>
            <person name="Kimball J.A."/>
            <person name="Haas M.W."/>
            <person name="Macchietto M."/>
            <person name="Kono T."/>
            <person name="Duquette J."/>
            <person name="Shao M."/>
        </authorList>
    </citation>
    <scope>NUCLEOTIDE SEQUENCE</scope>
    <source>
        <tissue evidence="1">Fresh leaf tissue</tissue>
    </source>
</reference>
<organism evidence="1 2">
    <name type="scientific">Zizania palustris</name>
    <name type="common">Northern wild rice</name>
    <dbReference type="NCBI Taxonomy" id="103762"/>
    <lineage>
        <taxon>Eukaryota</taxon>
        <taxon>Viridiplantae</taxon>
        <taxon>Streptophyta</taxon>
        <taxon>Embryophyta</taxon>
        <taxon>Tracheophyta</taxon>
        <taxon>Spermatophyta</taxon>
        <taxon>Magnoliopsida</taxon>
        <taxon>Liliopsida</taxon>
        <taxon>Poales</taxon>
        <taxon>Poaceae</taxon>
        <taxon>BOP clade</taxon>
        <taxon>Oryzoideae</taxon>
        <taxon>Oryzeae</taxon>
        <taxon>Zizaniinae</taxon>
        <taxon>Zizania</taxon>
    </lineage>
</organism>
<accession>A0A8J5R2Z9</accession>
<sequence length="75" mass="8591">MVLPPLDLSCFLTSNRRPPFRANRRVFSPAASWPLKSRQPPASPLPPCVLRRPRAILSDHHERFSLPPKVRLARD</sequence>
<evidence type="ECO:0000313" key="2">
    <source>
        <dbReference type="Proteomes" id="UP000729402"/>
    </source>
</evidence>
<proteinExistence type="predicted"/>
<name>A0A8J5R2Z9_ZIZPA</name>
<gene>
    <name evidence="1" type="ORF">GUJ93_ZPchr0009g1915</name>
</gene>